<accession>A0A212EGT6</accession>
<keyword evidence="1" id="KW-0812">Transmembrane</keyword>
<dbReference type="Proteomes" id="UP000007151">
    <property type="component" value="Unassembled WGS sequence"/>
</dbReference>
<proteinExistence type="predicted"/>
<dbReference type="InParanoid" id="A0A212EGT6"/>
<evidence type="ECO:0000313" key="3">
    <source>
        <dbReference type="Proteomes" id="UP000007151"/>
    </source>
</evidence>
<reference evidence="2 3" key="1">
    <citation type="journal article" date="2011" name="Cell">
        <title>The monarch butterfly genome yields insights into long-distance migration.</title>
        <authorList>
            <person name="Zhan S."/>
            <person name="Merlin C."/>
            <person name="Boore J.L."/>
            <person name="Reppert S.M."/>
        </authorList>
    </citation>
    <scope>NUCLEOTIDE SEQUENCE [LARGE SCALE GENOMIC DNA]</scope>
    <source>
        <strain evidence="2">F-2</strain>
    </source>
</reference>
<dbReference type="EMBL" id="AGBW02015028">
    <property type="protein sequence ID" value="OWR40691.1"/>
    <property type="molecule type" value="Genomic_DNA"/>
</dbReference>
<protein>
    <submittedName>
        <fullName evidence="2">Uncharacterized protein</fullName>
    </submittedName>
</protein>
<evidence type="ECO:0000313" key="2">
    <source>
        <dbReference type="EMBL" id="OWR40691.1"/>
    </source>
</evidence>
<gene>
    <name evidence="2" type="ORF">KGM_210149A</name>
</gene>
<evidence type="ECO:0000256" key="1">
    <source>
        <dbReference type="SAM" id="Phobius"/>
    </source>
</evidence>
<keyword evidence="1" id="KW-1133">Transmembrane helix</keyword>
<organism evidence="2 3">
    <name type="scientific">Danaus plexippus plexippus</name>
    <dbReference type="NCBI Taxonomy" id="278856"/>
    <lineage>
        <taxon>Eukaryota</taxon>
        <taxon>Metazoa</taxon>
        <taxon>Ecdysozoa</taxon>
        <taxon>Arthropoda</taxon>
        <taxon>Hexapoda</taxon>
        <taxon>Insecta</taxon>
        <taxon>Pterygota</taxon>
        <taxon>Neoptera</taxon>
        <taxon>Endopterygota</taxon>
        <taxon>Lepidoptera</taxon>
        <taxon>Glossata</taxon>
        <taxon>Ditrysia</taxon>
        <taxon>Papilionoidea</taxon>
        <taxon>Nymphalidae</taxon>
        <taxon>Danainae</taxon>
        <taxon>Danaini</taxon>
        <taxon>Danaina</taxon>
        <taxon>Danaus</taxon>
        <taxon>Danaus</taxon>
    </lineage>
</organism>
<dbReference type="AlphaFoldDB" id="A0A212EGT6"/>
<keyword evidence="3" id="KW-1185">Reference proteome</keyword>
<comment type="caution">
    <text evidence="2">The sequence shown here is derived from an EMBL/GenBank/DDBJ whole genome shotgun (WGS) entry which is preliminary data.</text>
</comment>
<dbReference type="KEGG" id="dpl:KGM_210149A"/>
<feature type="non-terminal residue" evidence="2">
    <location>
        <position position="62"/>
    </location>
</feature>
<sequence>MEKGIASVSRARVVLSQVVACSALNVLLVGLGMSMSFVTMVLPEVLDAKEGLSINKNQASWF</sequence>
<keyword evidence="1" id="KW-0472">Membrane</keyword>
<name>A0A212EGT6_DANPL</name>
<feature type="transmembrane region" description="Helical" evidence="1">
    <location>
        <begin position="12"/>
        <end position="33"/>
    </location>
</feature>